<protein>
    <submittedName>
        <fullName evidence="8">Phosphonate ABC transporter ATP-binding protein</fullName>
    </submittedName>
</protein>
<dbReference type="RefSeq" id="WP_116171466.1">
    <property type="nucleotide sequence ID" value="NZ_CP033058.2"/>
</dbReference>
<dbReference type="InterPro" id="IPR050086">
    <property type="entry name" value="MetN_ABC_transporter-like"/>
</dbReference>
<dbReference type="PANTHER" id="PTHR43166:SF6">
    <property type="entry name" value="PHOSPHONATES IMPORT ATP-BINDING PROTEIN PHNC"/>
    <property type="match status" value="1"/>
</dbReference>
<dbReference type="InterPro" id="IPR012693">
    <property type="entry name" value="ABC_transpr_PhnC"/>
</dbReference>
<dbReference type="InterPro" id="IPR027417">
    <property type="entry name" value="P-loop_NTPase"/>
</dbReference>
<keyword evidence="5" id="KW-1278">Translocase</keyword>
<keyword evidence="4 8" id="KW-0067">ATP-binding</keyword>
<evidence type="ECO:0000256" key="6">
    <source>
        <dbReference type="ARBA" id="ARBA00023136"/>
    </source>
</evidence>
<dbReference type="GO" id="GO:0016020">
    <property type="term" value="C:membrane"/>
    <property type="evidence" value="ECO:0007669"/>
    <property type="project" value="InterPro"/>
</dbReference>
<sequence length="318" mass="36023">MSQNKKKQKNQTMDINKDWDIVWENASKVYPNGTKGLTDVNLSIKQGEFVAVIGLSGAGKTTLIKTVNKISAITSGTLKVGPFIVNDLEGNKLREFRTKIGIIFQNYNLVENISVIQNVLSARLPQMNKFRAFFGIYSKKDVELAYQCLAKVNILENAYDMAKDLSGGQMQRVALARTLAQKPKIILADEPVGALDPIMAKSVMDGFLIANKSEKITIVANLHHVDLALQYADRIIGVKKGKIIFNDSWDKVNLEKLKEIYGEKLEQFDKEQFEENRRKREIVQSEIIKKINKMEHINEKPITTTKRIPSKTKIRKKS</sequence>
<dbReference type="GO" id="GO:0016887">
    <property type="term" value="F:ATP hydrolysis activity"/>
    <property type="evidence" value="ECO:0007669"/>
    <property type="project" value="InterPro"/>
</dbReference>
<organism evidence="8 9">
    <name type="scientific">Metamycoplasma phocicerebrale</name>
    <dbReference type="NCBI Taxonomy" id="142649"/>
    <lineage>
        <taxon>Bacteria</taxon>
        <taxon>Bacillati</taxon>
        <taxon>Mycoplasmatota</taxon>
        <taxon>Mycoplasmoidales</taxon>
        <taxon>Metamycoplasmataceae</taxon>
        <taxon>Metamycoplasma</taxon>
    </lineage>
</organism>
<reference evidence="8" key="1">
    <citation type="submission" date="2019-03" db="EMBL/GenBank/DDBJ databases">
        <title>Draft Sequence and Annotation of the Mycoplasma phocicerebrale Strain 1049T Genome.</title>
        <authorList>
            <person name="Frasca S.Jr."/>
            <person name="Kutish G.F."/>
            <person name="Castellanos Gell J."/>
            <person name="Michaels D.L."/>
            <person name="Brown D.R."/>
        </authorList>
    </citation>
    <scope>NUCLEOTIDE SEQUENCE</scope>
    <source>
        <strain evidence="8">1049</strain>
    </source>
</reference>
<dbReference type="InterPro" id="IPR003593">
    <property type="entry name" value="AAA+_ATPase"/>
</dbReference>
<dbReference type="OrthoDB" id="389713at2"/>
<dbReference type="GO" id="GO:0015416">
    <property type="term" value="F:ABC-type phosphonate transporter activity"/>
    <property type="evidence" value="ECO:0007669"/>
    <property type="project" value="InterPro"/>
</dbReference>
<dbReference type="Pfam" id="PF00005">
    <property type="entry name" value="ABC_tran"/>
    <property type="match status" value="1"/>
</dbReference>
<keyword evidence="6" id="KW-0472">Membrane</keyword>
<proteinExistence type="predicted"/>
<dbReference type="InterPro" id="IPR017871">
    <property type="entry name" value="ABC_transporter-like_CS"/>
</dbReference>
<dbReference type="Proteomes" id="UP000256585">
    <property type="component" value="Chromosome"/>
</dbReference>
<evidence type="ECO:0000313" key="8">
    <source>
        <dbReference type="EMBL" id="AZZ65711.1"/>
    </source>
</evidence>
<keyword evidence="3" id="KW-0547">Nucleotide-binding</keyword>
<name>A0A3Q9VBQ2_9BACT</name>
<dbReference type="PROSITE" id="PS00211">
    <property type="entry name" value="ABC_TRANSPORTER_1"/>
    <property type="match status" value="1"/>
</dbReference>
<keyword evidence="2" id="KW-1003">Cell membrane</keyword>
<gene>
    <name evidence="8" type="primary">phnC</name>
    <name evidence="8" type="ORF">DMC14_002885</name>
</gene>
<evidence type="ECO:0000313" key="9">
    <source>
        <dbReference type="Proteomes" id="UP000256585"/>
    </source>
</evidence>
<evidence type="ECO:0000256" key="1">
    <source>
        <dbReference type="ARBA" id="ARBA00022448"/>
    </source>
</evidence>
<evidence type="ECO:0000256" key="2">
    <source>
        <dbReference type="ARBA" id="ARBA00022475"/>
    </source>
</evidence>
<dbReference type="KEGG" id="mphc:DMC14_002885"/>
<dbReference type="PROSITE" id="PS50893">
    <property type="entry name" value="ABC_TRANSPORTER_2"/>
    <property type="match status" value="1"/>
</dbReference>
<dbReference type="EMBL" id="CP033058">
    <property type="protein sequence ID" value="AZZ65711.1"/>
    <property type="molecule type" value="Genomic_DNA"/>
</dbReference>
<evidence type="ECO:0000256" key="5">
    <source>
        <dbReference type="ARBA" id="ARBA00022967"/>
    </source>
</evidence>
<dbReference type="GO" id="GO:0005524">
    <property type="term" value="F:ATP binding"/>
    <property type="evidence" value="ECO:0007669"/>
    <property type="project" value="UniProtKB-KW"/>
</dbReference>
<keyword evidence="9" id="KW-1185">Reference proteome</keyword>
<evidence type="ECO:0000259" key="7">
    <source>
        <dbReference type="PROSITE" id="PS50893"/>
    </source>
</evidence>
<dbReference type="Gene3D" id="3.40.50.300">
    <property type="entry name" value="P-loop containing nucleotide triphosphate hydrolases"/>
    <property type="match status" value="1"/>
</dbReference>
<dbReference type="CDD" id="cd03256">
    <property type="entry name" value="ABC_PhnC_transporter"/>
    <property type="match status" value="1"/>
</dbReference>
<accession>A0A3Q9VBQ2</accession>
<dbReference type="SMART" id="SM00382">
    <property type="entry name" value="AAA"/>
    <property type="match status" value="1"/>
</dbReference>
<dbReference type="InterPro" id="IPR003439">
    <property type="entry name" value="ABC_transporter-like_ATP-bd"/>
</dbReference>
<dbReference type="PANTHER" id="PTHR43166">
    <property type="entry name" value="AMINO ACID IMPORT ATP-BINDING PROTEIN"/>
    <property type="match status" value="1"/>
</dbReference>
<feature type="domain" description="ABC transporter" evidence="7">
    <location>
        <begin position="21"/>
        <end position="265"/>
    </location>
</feature>
<evidence type="ECO:0000256" key="3">
    <source>
        <dbReference type="ARBA" id="ARBA00022741"/>
    </source>
</evidence>
<dbReference type="SUPFAM" id="SSF52540">
    <property type="entry name" value="P-loop containing nucleoside triphosphate hydrolases"/>
    <property type="match status" value="1"/>
</dbReference>
<dbReference type="AlphaFoldDB" id="A0A3Q9VBQ2"/>
<keyword evidence="1" id="KW-0813">Transport</keyword>
<evidence type="ECO:0000256" key="4">
    <source>
        <dbReference type="ARBA" id="ARBA00022840"/>
    </source>
</evidence>
<dbReference type="NCBIfam" id="TIGR02315">
    <property type="entry name" value="ABC_phnC"/>
    <property type="match status" value="1"/>
</dbReference>